<dbReference type="AlphaFoldDB" id="A0A919CIX4"/>
<gene>
    <name evidence="3" type="ORF">GCM10007053_05060</name>
</gene>
<protein>
    <recommendedName>
        <fullName evidence="2">MobA-like NTP transferase domain-containing protein</fullName>
    </recommendedName>
</protein>
<dbReference type="InterPro" id="IPR025877">
    <property type="entry name" value="MobA-like_NTP_Trfase"/>
</dbReference>
<reference evidence="3" key="2">
    <citation type="submission" date="2020-09" db="EMBL/GenBank/DDBJ databases">
        <authorList>
            <person name="Sun Q."/>
            <person name="Kim S."/>
        </authorList>
    </citation>
    <scope>NUCLEOTIDE SEQUENCE</scope>
    <source>
        <strain evidence="3">KCTC 23430</strain>
    </source>
</reference>
<evidence type="ECO:0000313" key="3">
    <source>
        <dbReference type="EMBL" id="GHD27151.1"/>
    </source>
</evidence>
<keyword evidence="1" id="KW-0460">Magnesium</keyword>
<evidence type="ECO:0000313" key="4">
    <source>
        <dbReference type="Proteomes" id="UP000644693"/>
    </source>
</evidence>
<proteinExistence type="predicted"/>
<accession>A0A919CIX4</accession>
<dbReference type="Pfam" id="PF12804">
    <property type="entry name" value="NTP_transf_3"/>
    <property type="match status" value="1"/>
</dbReference>
<name>A0A919CIX4_9GAMM</name>
<dbReference type="CDD" id="cd04182">
    <property type="entry name" value="GT_2_like_f"/>
    <property type="match status" value="1"/>
</dbReference>
<dbReference type="Proteomes" id="UP000644693">
    <property type="component" value="Unassembled WGS sequence"/>
</dbReference>
<organism evidence="3 4">
    <name type="scientific">Parahalioglobus pacificus</name>
    <dbReference type="NCBI Taxonomy" id="930806"/>
    <lineage>
        <taxon>Bacteria</taxon>
        <taxon>Pseudomonadati</taxon>
        <taxon>Pseudomonadota</taxon>
        <taxon>Gammaproteobacteria</taxon>
        <taxon>Cellvibrionales</taxon>
        <taxon>Halieaceae</taxon>
        <taxon>Parahalioglobus</taxon>
    </lineage>
</organism>
<sequence>MTAGILLLAAGNSRRFGDADKREALLAGETRLLDATLSRCDASGLPLQVCLGVNDQVWLQELSQRGVKAMTCSRSPEGMGATLSQGVAQVSDWQTALVMLADMPRITPETLRAVAEQAAVDRIVVPVFKGQRGHPVAFGARFFGQLRTLTGDVGGRQLLRAHARAVMELAVEDEGVCLDVDTPAQLAALNARN</sequence>
<dbReference type="Gene3D" id="3.90.550.10">
    <property type="entry name" value="Spore Coat Polysaccharide Biosynthesis Protein SpsA, Chain A"/>
    <property type="match status" value="1"/>
</dbReference>
<dbReference type="PANTHER" id="PTHR43777">
    <property type="entry name" value="MOLYBDENUM COFACTOR CYTIDYLYLTRANSFERASE"/>
    <property type="match status" value="1"/>
</dbReference>
<dbReference type="InterPro" id="IPR029044">
    <property type="entry name" value="Nucleotide-diphossugar_trans"/>
</dbReference>
<dbReference type="PANTHER" id="PTHR43777:SF1">
    <property type="entry name" value="MOLYBDENUM COFACTOR CYTIDYLYLTRANSFERASE"/>
    <property type="match status" value="1"/>
</dbReference>
<evidence type="ECO:0000256" key="1">
    <source>
        <dbReference type="ARBA" id="ARBA00022842"/>
    </source>
</evidence>
<evidence type="ECO:0000259" key="2">
    <source>
        <dbReference type="Pfam" id="PF12804"/>
    </source>
</evidence>
<keyword evidence="4" id="KW-1185">Reference proteome</keyword>
<comment type="caution">
    <text evidence="3">The sequence shown here is derived from an EMBL/GenBank/DDBJ whole genome shotgun (WGS) entry which is preliminary data.</text>
</comment>
<dbReference type="GO" id="GO:0016779">
    <property type="term" value="F:nucleotidyltransferase activity"/>
    <property type="evidence" value="ECO:0007669"/>
    <property type="project" value="UniProtKB-ARBA"/>
</dbReference>
<dbReference type="RefSeq" id="WP_189474861.1">
    <property type="nucleotide sequence ID" value="NZ_BMYM01000001.1"/>
</dbReference>
<feature type="domain" description="MobA-like NTP transferase" evidence="2">
    <location>
        <begin position="6"/>
        <end position="164"/>
    </location>
</feature>
<dbReference type="SUPFAM" id="SSF53448">
    <property type="entry name" value="Nucleotide-diphospho-sugar transferases"/>
    <property type="match status" value="1"/>
</dbReference>
<reference evidence="3" key="1">
    <citation type="journal article" date="2014" name="Int. J. Syst. Evol. Microbiol.">
        <title>Complete genome sequence of Corynebacterium casei LMG S-19264T (=DSM 44701T), isolated from a smear-ripened cheese.</title>
        <authorList>
            <consortium name="US DOE Joint Genome Institute (JGI-PGF)"/>
            <person name="Walter F."/>
            <person name="Albersmeier A."/>
            <person name="Kalinowski J."/>
            <person name="Ruckert C."/>
        </authorList>
    </citation>
    <scope>NUCLEOTIDE SEQUENCE</scope>
    <source>
        <strain evidence="3">KCTC 23430</strain>
    </source>
</reference>
<dbReference type="EMBL" id="BMYM01000001">
    <property type="protein sequence ID" value="GHD27151.1"/>
    <property type="molecule type" value="Genomic_DNA"/>
</dbReference>